<dbReference type="AlphaFoldDB" id="A0A934R2F2"/>
<dbReference type="InterPro" id="IPR015421">
    <property type="entry name" value="PyrdxlP-dep_Trfase_major"/>
</dbReference>
<dbReference type="Pfam" id="PF00155">
    <property type="entry name" value="Aminotran_1_2"/>
    <property type="match status" value="1"/>
</dbReference>
<comment type="cofactor">
    <cofactor evidence="1">
        <name>pyridoxal 5'-phosphate</name>
        <dbReference type="ChEBI" id="CHEBI:597326"/>
    </cofactor>
</comment>
<feature type="domain" description="Aminotransferase class I/classII large" evidence="4">
    <location>
        <begin position="40"/>
        <end position="371"/>
    </location>
</feature>
<organism evidence="5 6">
    <name type="scientific">Luteolibacter yonseiensis</name>
    <dbReference type="NCBI Taxonomy" id="1144680"/>
    <lineage>
        <taxon>Bacteria</taxon>
        <taxon>Pseudomonadati</taxon>
        <taxon>Verrucomicrobiota</taxon>
        <taxon>Verrucomicrobiia</taxon>
        <taxon>Verrucomicrobiales</taxon>
        <taxon>Verrucomicrobiaceae</taxon>
        <taxon>Luteolibacter</taxon>
    </lineage>
</organism>
<dbReference type="InterPro" id="IPR015422">
    <property type="entry name" value="PyrdxlP-dep_Trfase_small"/>
</dbReference>
<evidence type="ECO:0000256" key="3">
    <source>
        <dbReference type="ARBA" id="ARBA00022898"/>
    </source>
</evidence>
<evidence type="ECO:0000256" key="2">
    <source>
        <dbReference type="ARBA" id="ARBA00022679"/>
    </source>
</evidence>
<dbReference type="Gene3D" id="3.40.640.10">
    <property type="entry name" value="Type I PLP-dependent aspartate aminotransferase-like (Major domain)"/>
    <property type="match status" value="1"/>
</dbReference>
<evidence type="ECO:0000313" key="6">
    <source>
        <dbReference type="Proteomes" id="UP000600139"/>
    </source>
</evidence>
<dbReference type="GO" id="GO:0008710">
    <property type="term" value="F:8-amino-7-oxononanoate synthase activity"/>
    <property type="evidence" value="ECO:0007669"/>
    <property type="project" value="TreeGrafter"/>
</dbReference>
<dbReference type="EMBL" id="JAENIK010000012">
    <property type="protein sequence ID" value="MBK1817158.1"/>
    <property type="molecule type" value="Genomic_DNA"/>
</dbReference>
<reference evidence="5" key="1">
    <citation type="submission" date="2021-01" db="EMBL/GenBank/DDBJ databases">
        <title>Modified the classification status of verrucomicrobia.</title>
        <authorList>
            <person name="Feng X."/>
        </authorList>
    </citation>
    <scope>NUCLEOTIDE SEQUENCE</scope>
    <source>
        <strain evidence="5">JCM 18052</strain>
    </source>
</reference>
<gene>
    <name evidence="5" type="ORF">JIN84_16175</name>
</gene>
<dbReference type="Proteomes" id="UP000600139">
    <property type="component" value="Unassembled WGS sequence"/>
</dbReference>
<keyword evidence="6" id="KW-1185">Reference proteome</keyword>
<evidence type="ECO:0000256" key="1">
    <source>
        <dbReference type="ARBA" id="ARBA00001933"/>
    </source>
</evidence>
<dbReference type="InterPro" id="IPR015424">
    <property type="entry name" value="PyrdxlP-dep_Trfase"/>
</dbReference>
<dbReference type="InterPro" id="IPR004839">
    <property type="entry name" value="Aminotransferase_I/II_large"/>
</dbReference>
<sequence>MAANPEETLRQLAAEGLLRGQRPLDSPTGTRITREGRTLWNFASNDYLGLARHPEIEAALIEGVERYGAGAAASRLVCGTLPPHRLLENAIARAKQAEAALTFSSGFATALGAIPAIVGKNDFVILDKLSHACLVDGARLSGATLRIFPHNDLAKLERLLASCREKSASARVLVVTESVFSMDGDVCPLREIVELTESHGALLLLDEAHAFGVLGENGMGLAEQENLQHRIAFQMGTLSKAAGLSGGYLAASRAWIDLLANRARSFVYTTAPPPALAHAAIRSLELIVSDEGKSLRAKLRANISRLSQGNTPIVPKILGTNEAVLAAAAALEGAGFLVPAIRYPTVPRGTARLRISLSAAHAPETIDALAAGLAGIR</sequence>
<accession>A0A934R2F2</accession>
<dbReference type="RefSeq" id="WP_200352111.1">
    <property type="nucleotide sequence ID" value="NZ_BAABHZ010000001.1"/>
</dbReference>
<dbReference type="GO" id="GO:0030170">
    <property type="term" value="F:pyridoxal phosphate binding"/>
    <property type="evidence" value="ECO:0007669"/>
    <property type="project" value="InterPro"/>
</dbReference>
<evidence type="ECO:0000313" key="5">
    <source>
        <dbReference type="EMBL" id="MBK1817158.1"/>
    </source>
</evidence>
<proteinExistence type="predicted"/>
<comment type="caution">
    <text evidence="5">The sequence shown here is derived from an EMBL/GenBank/DDBJ whole genome shotgun (WGS) entry which is preliminary data.</text>
</comment>
<keyword evidence="2" id="KW-0808">Transferase</keyword>
<dbReference type="GO" id="GO:0009102">
    <property type="term" value="P:biotin biosynthetic process"/>
    <property type="evidence" value="ECO:0007669"/>
    <property type="project" value="TreeGrafter"/>
</dbReference>
<name>A0A934R2F2_9BACT</name>
<evidence type="ECO:0000259" key="4">
    <source>
        <dbReference type="Pfam" id="PF00155"/>
    </source>
</evidence>
<dbReference type="InterPro" id="IPR050087">
    <property type="entry name" value="AON_synthase_class-II"/>
</dbReference>
<dbReference type="PANTHER" id="PTHR13693">
    <property type="entry name" value="CLASS II AMINOTRANSFERASE/8-AMINO-7-OXONONANOATE SYNTHASE"/>
    <property type="match status" value="1"/>
</dbReference>
<keyword evidence="3" id="KW-0663">Pyridoxal phosphate</keyword>
<dbReference type="Gene3D" id="3.90.1150.10">
    <property type="entry name" value="Aspartate Aminotransferase, domain 1"/>
    <property type="match status" value="1"/>
</dbReference>
<dbReference type="SUPFAM" id="SSF53383">
    <property type="entry name" value="PLP-dependent transferases"/>
    <property type="match status" value="1"/>
</dbReference>
<protein>
    <submittedName>
        <fullName evidence="5">8-amino-7-oxononanoate synthase</fullName>
    </submittedName>
</protein>
<dbReference type="PANTHER" id="PTHR13693:SF100">
    <property type="entry name" value="8-AMINO-7-OXONONANOATE SYNTHASE"/>
    <property type="match status" value="1"/>
</dbReference>